<name>A0ABN7TCP2_OIKDI</name>
<accession>A0ABN7TCP2</accession>
<feature type="compositionally biased region" description="Basic and acidic residues" evidence="14">
    <location>
        <begin position="546"/>
        <end position="563"/>
    </location>
</feature>
<dbReference type="PANTHER" id="PTHR24056:SF171">
    <property type="entry name" value="CYCLIN-DEPENDENT KINASE 20"/>
    <property type="match status" value="1"/>
</dbReference>
<evidence type="ECO:0000256" key="2">
    <source>
        <dbReference type="ARBA" id="ARBA00012425"/>
    </source>
</evidence>
<dbReference type="InterPro" id="IPR011009">
    <property type="entry name" value="Kinase-like_dom_sf"/>
</dbReference>
<dbReference type="PROSITE" id="PS00108">
    <property type="entry name" value="PROTEIN_KINASE_ST"/>
    <property type="match status" value="1"/>
</dbReference>
<evidence type="ECO:0000256" key="13">
    <source>
        <dbReference type="PROSITE-ProRule" id="PRU10141"/>
    </source>
</evidence>
<dbReference type="InterPro" id="IPR008271">
    <property type="entry name" value="Ser/Thr_kinase_AS"/>
</dbReference>
<evidence type="ECO:0000256" key="4">
    <source>
        <dbReference type="ARBA" id="ARBA00022679"/>
    </source>
</evidence>
<comment type="catalytic activity">
    <reaction evidence="12">
        <text>L-seryl-[protein] + ATP = O-phospho-L-seryl-[protein] + ADP + H(+)</text>
        <dbReference type="Rhea" id="RHEA:17989"/>
        <dbReference type="Rhea" id="RHEA-COMP:9863"/>
        <dbReference type="Rhea" id="RHEA-COMP:11604"/>
        <dbReference type="ChEBI" id="CHEBI:15378"/>
        <dbReference type="ChEBI" id="CHEBI:29999"/>
        <dbReference type="ChEBI" id="CHEBI:30616"/>
        <dbReference type="ChEBI" id="CHEBI:83421"/>
        <dbReference type="ChEBI" id="CHEBI:456216"/>
        <dbReference type="EC" id="2.7.11.22"/>
    </reaction>
</comment>
<evidence type="ECO:0000256" key="7">
    <source>
        <dbReference type="ARBA" id="ARBA00022840"/>
    </source>
</evidence>
<evidence type="ECO:0000313" key="17">
    <source>
        <dbReference type="Proteomes" id="UP001158576"/>
    </source>
</evidence>
<dbReference type="Proteomes" id="UP001158576">
    <property type="component" value="Chromosome 2"/>
</dbReference>
<keyword evidence="17" id="KW-1185">Reference proteome</keyword>
<dbReference type="Pfam" id="PF00069">
    <property type="entry name" value="Pkinase"/>
    <property type="match status" value="1"/>
</dbReference>
<dbReference type="InterPro" id="IPR050108">
    <property type="entry name" value="CDK"/>
</dbReference>
<keyword evidence="5 13" id="KW-0547">Nucleotide-binding</keyword>
<dbReference type="Pfam" id="PF00483">
    <property type="entry name" value="NTP_transferase"/>
    <property type="match status" value="1"/>
</dbReference>
<dbReference type="SUPFAM" id="SSF53448">
    <property type="entry name" value="Nucleotide-diphospho-sugar transferases"/>
    <property type="match status" value="1"/>
</dbReference>
<evidence type="ECO:0000313" key="16">
    <source>
        <dbReference type="EMBL" id="CAG5113182.1"/>
    </source>
</evidence>
<evidence type="ECO:0000256" key="14">
    <source>
        <dbReference type="SAM" id="MobiDB-lite"/>
    </source>
</evidence>
<dbReference type="PANTHER" id="PTHR24056">
    <property type="entry name" value="CELL DIVISION PROTEIN KINASE"/>
    <property type="match status" value="1"/>
</dbReference>
<organism evidence="16 17">
    <name type="scientific">Oikopleura dioica</name>
    <name type="common">Tunicate</name>
    <dbReference type="NCBI Taxonomy" id="34765"/>
    <lineage>
        <taxon>Eukaryota</taxon>
        <taxon>Metazoa</taxon>
        <taxon>Chordata</taxon>
        <taxon>Tunicata</taxon>
        <taxon>Appendicularia</taxon>
        <taxon>Copelata</taxon>
        <taxon>Oikopleuridae</taxon>
        <taxon>Oikopleura</taxon>
    </lineage>
</organism>
<feature type="region of interest" description="Disordered" evidence="14">
    <location>
        <begin position="545"/>
        <end position="583"/>
    </location>
</feature>
<feature type="compositionally biased region" description="Low complexity" evidence="14">
    <location>
        <begin position="566"/>
        <end position="577"/>
    </location>
</feature>
<evidence type="ECO:0000256" key="10">
    <source>
        <dbReference type="ARBA" id="ARBA00035723"/>
    </source>
</evidence>
<dbReference type="SUPFAM" id="SSF56112">
    <property type="entry name" value="Protein kinase-like (PK-like)"/>
    <property type="match status" value="1"/>
</dbReference>
<evidence type="ECO:0000259" key="15">
    <source>
        <dbReference type="SMART" id="SM00220"/>
    </source>
</evidence>
<keyword evidence="3" id="KW-0723">Serine/threonine-protein kinase</keyword>
<evidence type="ECO:0000256" key="6">
    <source>
        <dbReference type="ARBA" id="ARBA00022777"/>
    </source>
</evidence>
<evidence type="ECO:0000256" key="12">
    <source>
        <dbReference type="ARBA" id="ARBA00048367"/>
    </source>
</evidence>
<dbReference type="InterPro" id="IPR000719">
    <property type="entry name" value="Prot_kinase_dom"/>
</dbReference>
<dbReference type="PROSITE" id="PS00107">
    <property type="entry name" value="PROTEIN_KINASE_ATP"/>
    <property type="match status" value="1"/>
</dbReference>
<keyword evidence="7 13" id="KW-0067">ATP-binding</keyword>
<dbReference type="SMART" id="SM00220">
    <property type="entry name" value="S_TKc"/>
    <property type="match status" value="1"/>
</dbReference>
<feature type="binding site" evidence="13">
    <location>
        <position position="268"/>
    </location>
    <ligand>
        <name>ATP</name>
        <dbReference type="ChEBI" id="CHEBI:30616"/>
    </ligand>
</feature>
<dbReference type="EC" id="2.7.11.22" evidence="2"/>
<evidence type="ECO:0000256" key="3">
    <source>
        <dbReference type="ARBA" id="ARBA00022527"/>
    </source>
</evidence>
<dbReference type="Gene3D" id="3.90.550.10">
    <property type="entry name" value="Spore Coat Polysaccharide Biosynthesis Protein SpsA, Chain A"/>
    <property type="match status" value="1"/>
</dbReference>
<gene>
    <name evidence="16" type="ORF">OKIOD_LOCUS16078</name>
</gene>
<sequence length="583" mass="65751">MNALILAAGYGTRLQRDLENDSSGKYEQLKGLPKALLPIGGQALISRWVELLSPLERLKKVVVLSNDKYFGQFAQWKEKNNFAKVEVLSDGTKSNESRLGAIGSIQYAIRAGKLEEEPLLVIGGDTLLDVNFDMVEFLEKAETNCQLRAYVTAYKIGELETTKYGILETDSTGIVTGFKEKPAPEETTSRIACPCFYYFKSDVFVLISDFLREKRDAVLAERDATGLLLRYLYDKMEQYKFYNRIGEGAHGVVYLGQAVRTGEKVALKKIPISEKKLNAGLPKELIREIQAMRQTTRLPEIDYDDDYPEEEIRGAQHVLKLRDVFAAGSAVVLATDLMEGDLGDIIRSAERMRPEIAKTYARQMLEGVAYIHSKNILHRDLKPSNMLIDNKGQLKIGDFGQARIYEKECPMSHKVATRWYRAPELLYGAHRYDFGVDLWAVGCIIGELFLFSPLFPGQSDIEQLYIVVQTLGTPTDETWPGRKSLPDYAKIVFHETKGKDIGEILAKAPDYTADLVKSFLVYDSTQRLPAAESLRHHFFKASPLPARKEELSPPKQDPRKFDDFSSNESSISNSLSEFMNCNS</sequence>
<dbReference type="InterPro" id="IPR005835">
    <property type="entry name" value="NTP_transferase_dom"/>
</dbReference>
<dbReference type="EMBL" id="OU015567">
    <property type="protein sequence ID" value="CAG5113182.1"/>
    <property type="molecule type" value="Genomic_DNA"/>
</dbReference>
<comment type="similarity">
    <text evidence="1">Belongs to the protein kinase superfamily. CMGC Ser/Thr protein kinase family. CDC2/CDKX subfamily.</text>
</comment>
<proteinExistence type="inferred from homology"/>
<keyword evidence="4" id="KW-0808">Transferase</keyword>
<evidence type="ECO:0000256" key="11">
    <source>
        <dbReference type="ARBA" id="ARBA00047811"/>
    </source>
</evidence>
<evidence type="ECO:0000256" key="5">
    <source>
        <dbReference type="ARBA" id="ARBA00022741"/>
    </source>
</evidence>
<keyword evidence="6" id="KW-0418">Kinase</keyword>
<comment type="catalytic activity">
    <reaction evidence="11">
        <text>L-threonyl-[protein] + ATP = O-phospho-L-threonyl-[protein] + ADP + H(+)</text>
        <dbReference type="Rhea" id="RHEA:46608"/>
        <dbReference type="Rhea" id="RHEA-COMP:11060"/>
        <dbReference type="Rhea" id="RHEA-COMP:11605"/>
        <dbReference type="ChEBI" id="CHEBI:15378"/>
        <dbReference type="ChEBI" id="CHEBI:30013"/>
        <dbReference type="ChEBI" id="CHEBI:30616"/>
        <dbReference type="ChEBI" id="CHEBI:61977"/>
        <dbReference type="ChEBI" id="CHEBI:456216"/>
        <dbReference type="EC" id="2.7.11.22"/>
    </reaction>
</comment>
<dbReference type="Gene3D" id="3.30.200.20">
    <property type="entry name" value="Phosphorylase Kinase, domain 1"/>
    <property type="match status" value="1"/>
</dbReference>
<dbReference type="Gene3D" id="1.10.510.10">
    <property type="entry name" value="Transferase(Phosphotransferase) domain 1"/>
    <property type="match status" value="1"/>
</dbReference>
<dbReference type="InterPro" id="IPR029044">
    <property type="entry name" value="Nucleotide-diphossugar_trans"/>
</dbReference>
<evidence type="ECO:0000256" key="8">
    <source>
        <dbReference type="ARBA" id="ARBA00035711"/>
    </source>
</evidence>
<dbReference type="InterPro" id="IPR017441">
    <property type="entry name" value="Protein_kinase_ATP_BS"/>
</dbReference>
<evidence type="ECO:0000256" key="9">
    <source>
        <dbReference type="ARBA" id="ARBA00035720"/>
    </source>
</evidence>
<evidence type="ECO:0000256" key="1">
    <source>
        <dbReference type="ARBA" id="ARBA00006485"/>
    </source>
</evidence>
<protein>
    <recommendedName>
        <fullName evidence="8">Cyclin-dependent kinase 20</fullName>
        <ecNumber evidence="2">2.7.11.22</ecNumber>
    </recommendedName>
    <alternativeName>
        <fullName evidence="9">Cell cycle-related kinase</fullName>
    </alternativeName>
    <alternativeName>
        <fullName evidence="10">Cell division protein kinase 20</fullName>
    </alternativeName>
</protein>
<feature type="domain" description="Protein kinase" evidence="15">
    <location>
        <begin position="239"/>
        <end position="539"/>
    </location>
</feature>
<reference evidence="16 17" key="1">
    <citation type="submission" date="2021-04" db="EMBL/GenBank/DDBJ databases">
        <authorList>
            <person name="Bliznina A."/>
        </authorList>
    </citation>
    <scope>NUCLEOTIDE SEQUENCE [LARGE SCALE GENOMIC DNA]</scope>
</reference>